<gene>
    <name evidence="1" type="ORF">P9850_12170</name>
</gene>
<organism evidence="1 2">
    <name type="scientific">Anoxybacteroides rupiense</name>
    <dbReference type="NCBI Taxonomy" id="311460"/>
    <lineage>
        <taxon>Bacteria</taxon>
        <taxon>Bacillati</taxon>
        <taxon>Bacillota</taxon>
        <taxon>Bacilli</taxon>
        <taxon>Bacillales</taxon>
        <taxon>Anoxybacillaceae</taxon>
        <taxon>Anoxybacteroides</taxon>
    </lineage>
</organism>
<protein>
    <submittedName>
        <fullName evidence="1">Uncharacterized protein</fullName>
    </submittedName>
</protein>
<evidence type="ECO:0000313" key="1">
    <source>
        <dbReference type="EMBL" id="MED5052573.1"/>
    </source>
</evidence>
<reference evidence="1 2" key="1">
    <citation type="submission" date="2023-03" db="EMBL/GenBank/DDBJ databases">
        <title>Bacillus Genome Sequencing.</title>
        <authorList>
            <person name="Dunlap C."/>
        </authorList>
    </citation>
    <scope>NUCLEOTIDE SEQUENCE [LARGE SCALE GENOMIC DNA]</scope>
    <source>
        <strain evidence="1 2">NRS-38</strain>
    </source>
</reference>
<name>A0ABD5IXL0_9BACL</name>
<dbReference type="Proteomes" id="UP001339962">
    <property type="component" value="Unassembled WGS sequence"/>
</dbReference>
<comment type="caution">
    <text evidence="1">The sequence shown here is derived from an EMBL/GenBank/DDBJ whole genome shotgun (WGS) entry which is preliminary data.</text>
</comment>
<proteinExistence type="predicted"/>
<sequence length="126" mass="15495">MVENFEFEERFREEITDEKIEKAAKTLYKDLCYLRQITDLFLRTTLSDEQYEYVSRLNKFGDDWQIPFNQFFFNLSAKFDSVIVLEKALKRRYYLKLIDKIEEIIKDEQQLKRLYEKCFLRLGAFE</sequence>
<dbReference type="AlphaFoldDB" id="A0ABD5IXL0"/>
<evidence type="ECO:0000313" key="2">
    <source>
        <dbReference type="Proteomes" id="UP001339962"/>
    </source>
</evidence>
<accession>A0ABD5IXL0</accession>
<dbReference type="RefSeq" id="WP_328218782.1">
    <property type="nucleotide sequence ID" value="NZ_JARTLI010000027.1"/>
</dbReference>
<dbReference type="EMBL" id="JARTLI010000027">
    <property type="protein sequence ID" value="MED5052573.1"/>
    <property type="molecule type" value="Genomic_DNA"/>
</dbReference>